<reference evidence="3" key="1">
    <citation type="journal article" date="2016" name="Genome Announc.">
        <title>Genome sequences of three species of Hanseniaspora isolated from spontaneous wine fermentations.</title>
        <authorList>
            <person name="Sternes P.R."/>
            <person name="Lee D."/>
            <person name="Kutyna D.R."/>
            <person name="Borneman A.R."/>
        </authorList>
    </citation>
    <scope>NUCLEOTIDE SEQUENCE [LARGE SCALE GENOMIC DNA]</scope>
    <source>
        <strain evidence="3">AWRI3579</strain>
    </source>
</reference>
<feature type="region of interest" description="Disordered" evidence="1">
    <location>
        <begin position="316"/>
        <end position="548"/>
    </location>
</feature>
<protein>
    <submittedName>
        <fullName evidence="2">Uncharacterized protein</fullName>
    </submittedName>
</protein>
<dbReference type="Proteomes" id="UP000095728">
    <property type="component" value="Unassembled WGS sequence"/>
</dbReference>
<feature type="compositionally biased region" description="Polar residues" evidence="1">
    <location>
        <begin position="227"/>
        <end position="245"/>
    </location>
</feature>
<name>A0A1E5RP19_9ASCO</name>
<dbReference type="InParanoid" id="A0A1E5RP19"/>
<sequence length="609" mass="65054">MPPKGVPLSKTQPKDHQGQAPAPFDSHLSQPPHMHSFSRPFVPYQTEAVFNDPNSAVSTPGVSNRLSNDPQLLEQYQQHPLGQNQFFQSNSESSTPYTAGFPGHSQRQNLTQQNAIPGHQMVYGTGGSANGANIPSQIKVTQPSQFTKDFSAHGSQNGESPSMFSQVMVENNGNSAPGAYNSPSAPHSQQVVYQRKQPASNGAIRPTSTLSAKQRQSLLTQIVKQRQPVHQSSLSNLNSPGNQASGFLEYIPEEPHGNAKEIAYEKNSKNNSYAGSPSFTQGKKQNNVSSGTTYNIYSGTTPSAIEGSHSEMLQTATGGNPVVVGSPTVSVKSSTGKSKKKTERALNANSGAKSRAKEDNVAQQQHYQQRQKALKAQQHYQQLIMQQQAQKQGISSTPGPSDTDGSIVSAITPKATGEARANTDSKTPNVDISRISKQDTAKHTSTPGTLGSTKKSNGNGASKKVVKKQQRSGPTLSKGNAKTKSSIQKSNTASKNIDTSSAENVAGATFSQSSESNHKDVAIGNDENTNGDTGSLKPGSVGFGRHTPGLMEDGHMAAPFLLEDLNFDDLAGTLDKDHGLDQNQQLDQFSKDAADLFHLENFGADFMEK</sequence>
<feature type="compositionally biased region" description="Polar residues" evidence="1">
    <location>
        <begin position="443"/>
        <end position="460"/>
    </location>
</feature>
<accession>A0A1E5RP19</accession>
<evidence type="ECO:0000256" key="1">
    <source>
        <dbReference type="SAM" id="MobiDB-lite"/>
    </source>
</evidence>
<evidence type="ECO:0000313" key="3">
    <source>
        <dbReference type="Proteomes" id="UP000095728"/>
    </source>
</evidence>
<feature type="compositionally biased region" description="Polar residues" evidence="1">
    <location>
        <begin position="471"/>
        <end position="515"/>
    </location>
</feature>
<dbReference type="EMBL" id="LPNM01000005">
    <property type="protein sequence ID" value="OEJ88635.1"/>
    <property type="molecule type" value="Genomic_DNA"/>
</dbReference>
<keyword evidence="3" id="KW-1185">Reference proteome</keyword>
<gene>
    <name evidence="2" type="ORF">AWRI3579_g918</name>
</gene>
<feature type="region of interest" description="Disordered" evidence="1">
    <location>
        <begin position="227"/>
        <end position="249"/>
    </location>
</feature>
<comment type="caution">
    <text evidence="2">The sequence shown here is derived from an EMBL/GenBank/DDBJ whole genome shotgun (WGS) entry which is preliminary data.</text>
</comment>
<feature type="compositionally biased region" description="Polar residues" evidence="1">
    <location>
        <begin position="393"/>
        <end position="406"/>
    </location>
</feature>
<dbReference type="AlphaFoldDB" id="A0A1E5RP19"/>
<feature type="compositionally biased region" description="Low complexity" evidence="1">
    <location>
        <begin position="317"/>
        <end position="336"/>
    </location>
</feature>
<organism evidence="2 3">
    <name type="scientific">Hanseniaspora osmophila</name>
    <dbReference type="NCBI Taxonomy" id="56408"/>
    <lineage>
        <taxon>Eukaryota</taxon>
        <taxon>Fungi</taxon>
        <taxon>Dikarya</taxon>
        <taxon>Ascomycota</taxon>
        <taxon>Saccharomycotina</taxon>
        <taxon>Saccharomycetes</taxon>
        <taxon>Saccharomycodales</taxon>
        <taxon>Saccharomycodaceae</taxon>
        <taxon>Hanseniaspora</taxon>
    </lineage>
</organism>
<feature type="region of interest" description="Disordered" evidence="1">
    <location>
        <begin position="1"/>
        <end position="39"/>
    </location>
</feature>
<proteinExistence type="predicted"/>
<feature type="compositionally biased region" description="Low complexity" evidence="1">
    <location>
        <begin position="363"/>
        <end position="392"/>
    </location>
</feature>
<evidence type="ECO:0000313" key="2">
    <source>
        <dbReference type="EMBL" id="OEJ88635.1"/>
    </source>
</evidence>